<dbReference type="AlphaFoldDB" id="A0A7K4MWH8"/>
<reference evidence="2 3" key="1">
    <citation type="journal article" date="2019" name="Environ. Microbiol.">
        <title>Genomics insights into ecotype formation of ammonia-oxidizing archaea in the deep ocean.</title>
        <authorList>
            <person name="Wang Y."/>
            <person name="Huang J.M."/>
            <person name="Cui G.J."/>
            <person name="Nunoura T."/>
            <person name="Takaki Y."/>
            <person name="Li W.L."/>
            <person name="Li J."/>
            <person name="Gao Z.M."/>
            <person name="Takai K."/>
            <person name="Zhang A.Q."/>
            <person name="Stepanauskas R."/>
        </authorList>
    </citation>
    <scope>NUCLEOTIDE SEQUENCE [LARGE SCALE GENOMIC DNA]</scope>
    <source>
        <strain evidence="2 3">L15a</strain>
    </source>
</reference>
<evidence type="ECO:0000313" key="3">
    <source>
        <dbReference type="Proteomes" id="UP000575480"/>
    </source>
</evidence>
<evidence type="ECO:0000313" key="2">
    <source>
        <dbReference type="EMBL" id="NWJ57865.1"/>
    </source>
</evidence>
<dbReference type="Pfam" id="PF00929">
    <property type="entry name" value="RNase_T"/>
    <property type="match status" value="1"/>
</dbReference>
<feature type="domain" description="Exonuclease" evidence="1">
    <location>
        <begin position="250"/>
        <end position="475"/>
    </location>
</feature>
<dbReference type="InterPro" id="IPR013520">
    <property type="entry name" value="Ribonucl_H"/>
</dbReference>
<keyword evidence="2" id="KW-0378">Hydrolase</keyword>
<dbReference type="Gene3D" id="3.30.420.10">
    <property type="entry name" value="Ribonuclease H-like superfamily/Ribonuclease H"/>
    <property type="match status" value="1"/>
</dbReference>
<dbReference type="Proteomes" id="UP000575480">
    <property type="component" value="Unassembled WGS sequence"/>
</dbReference>
<comment type="caution">
    <text evidence="2">The sequence shown here is derived from an EMBL/GenBank/DDBJ whole genome shotgun (WGS) entry which is preliminary data.</text>
</comment>
<evidence type="ECO:0000259" key="1">
    <source>
        <dbReference type="SMART" id="SM00479"/>
    </source>
</evidence>
<keyword evidence="2" id="KW-0269">Exonuclease</keyword>
<dbReference type="CDD" id="cd06127">
    <property type="entry name" value="DEDDh"/>
    <property type="match status" value="1"/>
</dbReference>
<dbReference type="InterPro" id="IPR012337">
    <property type="entry name" value="RNaseH-like_sf"/>
</dbReference>
<keyword evidence="2" id="KW-0540">Nuclease</keyword>
<protein>
    <submittedName>
        <fullName evidence="2">3'-5' exonuclease</fullName>
    </submittedName>
</protein>
<dbReference type="SUPFAM" id="SSF53098">
    <property type="entry name" value="Ribonuclease H-like"/>
    <property type="match status" value="1"/>
</dbReference>
<dbReference type="Gene3D" id="3.40.50.620">
    <property type="entry name" value="HUPs"/>
    <property type="match status" value="1"/>
</dbReference>
<dbReference type="InterPro" id="IPR014729">
    <property type="entry name" value="Rossmann-like_a/b/a_fold"/>
</dbReference>
<dbReference type="GO" id="GO:0003676">
    <property type="term" value="F:nucleic acid binding"/>
    <property type="evidence" value="ECO:0007669"/>
    <property type="project" value="InterPro"/>
</dbReference>
<proteinExistence type="predicted"/>
<accession>A0A7K4MWH8</accession>
<dbReference type="GO" id="GO:0004527">
    <property type="term" value="F:exonuclease activity"/>
    <property type="evidence" value="ECO:0007669"/>
    <property type="project" value="UniProtKB-KW"/>
</dbReference>
<dbReference type="SUPFAM" id="SSF52374">
    <property type="entry name" value="Nucleotidylyl transferase"/>
    <property type="match status" value="1"/>
</dbReference>
<dbReference type="EMBL" id="JACATH010000021">
    <property type="protein sequence ID" value="NWJ57865.1"/>
    <property type="molecule type" value="Genomic_DNA"/>
</dbReference>
<sequence>MAKDLKTAVFCWGRFNPPTIGHGKLLDALISVAKRKGGRNSDTFVLVSHSVDSEKNPLTKEQKVFYLKKMFPKQMKYYDVELNKKKLFLRLIAIILNKYYERLIMVVGSDRVREFQTELDKFNGATGDDAPLKGASYSYKEIEVVSAGERDPDAEGISGMSASKMRAAAADGDLKSFKSGVPRGFGARNTINMMNDVRKGMGLDSLKRNESLMLKTYTKFKKEISEGITKLYGLSIKELLDSVLNYKGKTLIYFDTETMGLSPKKDYLQLTEIAAIAFDGSTFKEIDKIDYKVNLLQVTKDVLKPGTPERINWDSHVKASDKMKTPQQILKMTRYGSKTAAFIKEVHALKVFFEFIDKFTNPVLIAHNAPFDLKYLGVRAKKYGITMKKYESLDTLELNKMYFIPLLKSVEGSKELDVILKSLSTYTTTGKRKVSSTLGNLSYAMKIDVKGWHNALADVEMLMGVLAKMVEMFKKYQDVDISKLHRGEVLRVAKGRHKRKHTPKRKKK</sequence>
<dbReference type="InterPro" id="IPR036397">
    <property type="entry name" value="RNaseH_sf"/>
</dbReference>
<gene>
    <name evidence="2" type="ORF">HX858_09010</name>
</gene>
<dbReference type="SMART" id="SM00479">
    <property type="entry name" value="EXOIII"/>
    <property type="match status" value="1"/>
</dbReference>
<name>A0A7K4MWH8_9ARCH</name>
<organism evidence="2 3">
    <name type="scientific">Marine Group I thaumarchaeote</name>
    <dbReference type="NCBI Taxonomy" id="2511932"/>
    <lineage>
        <taxon>Archaea</taxon>
        <taxon>Nitrososphaerota</taxon>
        <taxon>Marine Group I</taxon>
    </lineage>
</organism>